<protein>
    <submittedName>
        <fullName evidence="1">Polyketide cyclase / dehydrase and lipid transport</fullName>
    </submittedName>
</protein>
<dbReference type="SUPFAM" id="SSF55961">
    <property type="entry name" value="Bet v1-like"/>
    <property type="match status" value="1"/>
</dbReference>
<dbReference type="InterPro" id="IPR023393">
    <property type="entry name" value="START-like_dom_sf"/>
</dbReference>
<gene>
    <name evidence="1" type="ORF">SAMN05216225_10916</name>
</gene>
<keyword evidence="2" id="KW-1185">Reference proteome</keyword>
<reference evidence="1 2" key="1">
    <citation type="submission" date="2016-11" db="EMBL/GenBank/DDBJ databases">
        <authorList>
            <person name="Jaros S."/>
            <person name="Januszkiewicz K."/>
            <person name="Wedrychowicz H."/>
        </authorList>
    </citation>
    <scope>NUCLEOTIDE SEQUENCE [LARGE SCALE GENOMIC DNA]</scope>
    <source>
        <strain evidence="1 2">IBRC-M 10683</strain>
    </source>
</reference>
<sequence length="154" mass="17939">MKKWTGNVNIDVPIDEVWKYLDGSLEDMQKIMPNVVENTLVKETEDGVGTVYRQKFKEGKRVQEYDVKTLEYENGEEEKKLKVAFNLANMFNITTTYELQVLEENKTYFRYTTSNEPLKWIAKVLMKLGGGDKVVVQFVNRVKQVAEENYNPGQ</sequence>
<dbReference type="Pfam" id="PF10604">
    <property type="entry name" value="Polyketide_cyc2"/>
    <property type="match status" value="1"/>
</dbReference>
<evidence type="ECO:0000313" key="2">
    <source>
        <dbReference type="Proteomes" id="UP000183988"/>
    </source>
</evidence>
<dbReference type="EMBL" id="FQVW01000091">
    <property type="protein sequence ID" value="SHG93813.1"/>
    <property type="molecule type" value="Genomic_DNA"/>
</dbReference>
<dbReference type="OrthoDB" id="2360771at2"/>
<dbReference type="AlphaFoldDB" id="A0A1M5NXW4"/>
<proteinExistence type="predicted"/>
<dbReference type="RefSeq" id="WP_072892143.1">
    <property type="nucleotide sequence ID" value="NZ_FQVW01000091.1"/>
</dbReference>
<accession>A0A1M5NXW4</accession>
<organism evidence="1 2">
    <name type="scientific">Ornithinibacillus halophilus</name>
    <dbReference type="NCBI Taxonomy" id="930117"/>
    <lineage>
        <taxon>Bacteria</taxon>
        <taxon>Bacillati</taxon>
        <taxon>Bacillota</taxon>
        <taxon>Bacilli</taxon>
        <taxon>Bacillales</taxon>
        <taxon>Bacillaceae</taxon>
        <taxon>Ornithinibacillus</taxon>
    </lineage>
</organism>
<dbReference type="Proteomes" id="UP000183988">
    <property type="component" value="Unassembled WGS sequence"/>
</dbReference>
<name>A0A1M5NXW4_9BACI</name>
<dbReference type="InterPro" id="IPR019587">
    <property type="entry name" value="Polyketide_cyclase/dehydratase"/>
</dbReference>
<dbReference type="STRING" id="930117.SAMN05216225_10916"/>
<evidence type="ECO:0000313" key="1">
    <source>
        <dbReference type="EMBL" id="SHG93813.1"/>
    </source>
</evidence>
<dbReference type="Gene3D" id="3.30.530.20">
    <property type="match status" value="1"/>
</dbReference>